<protein>
    <submittedName>
        <fullName evidence="7">Cobalt transporter</fullName>
    </submittedName>
</protein>
<evidence type="ECO:0000256" key="2">
    <source>
        <dbReference type="ARBA" id="ARBA00022475"/>
    </source>
</evidence>
<dbReference type="PANTHER" id="PTHR34857:SF2">
    <property type="entry name" value="SLL0384 PROTEIN"/>
    <property type="match status" value="1"/>
</dbReference>
<feature type="transmembrane region" description="Helical" evidence="6">
    <location>
        <begin position="233"/>
        <end position="256"/>
    </location>
</feature>
<dbReference type="CDD" id="cd16914">
    <property type="entry name" value="EcfT"/>
    <property type="match status" value="1"/>
</dbReference>
<keyword evidence="5 6" id="KW-0472">Membrane</keyword>
<dbReference type="AlphaFoldDB" id="A0A0V8IQ54"/>
<gene>
    <name evidence="7" type="ORF">AS031_10100</name>
</gene>
<evidence type="ECO:0000256" key="4">
    <source>
        <dbReference type="ARBA" id="ARBA00022989"/>
    </source>
</evidence>
<keyword evidence="4 6" id="KW-1133">Transmembrane helix</keyword>
<feature type="transmembrane region" description="Helical" evidence="6">
    <location>
        <begin position="20"/>
        <end position="37"/>
    </location>
</feature>
<reference evidence="7 8" key="1">
    <citation type="journal article" date="2014" name="Arch. Microbiol.">
        <title>Arthrobacter enclensis sp. nov., isolated from sediment sample.</title>
        <authorList>
            <person name="Dastager S.G."/>
            <person name="Liu Q."/>
            <person name="Tang S.K."/>
            <person name="Krishnamurthi S."/>
            <person name="Lee J.C."/>
            <person name="Li W.J."/>
        </authorList>
    </citation>
    <scope>NUCLEOTIDE SEQUENCE [LARGE SCALE GENOMIC DNA]</scope>
    <source>
        <strain evidence="7 8">NIO-1008</strain>
    </source>
</reference>
<sequence length="266" mass="28084">MRQELNLRGNAALLTRANPLSKLAAVVLITVVLALSIDWVSASVALVFELLVFPLAGLTFALLWQRGWPLILAAAVGGWSTSILAPDSGRTLIDAGIWTMSEGSLETGVGFLLRGLAIALPAVLLMSCTDPTDLADALAQKARLPHRFVLGTLAAMRLMGLMAEEWQTIGMARRARGVGSRGSLVQRVKATLGQSFGLLVQAIRRASRLAVTMEARGFGGGPRTWARVSAYSLLDAWVLAGGLAVAGLAVTAAVWAGTWNMLWIGG</sequence>
<dbReference type="InterPro" id="IPR051611">
    <property type="entry name" value="ECF_transporter_component"/>
</dbReference>
<dbReference type="PANTHER" id="PTHR34857">
    <property type="entry name" value="SLL0384 PROTEIN"/>
    <property type="match status" value="1"/>
</dbReference>
<keyword evidence="3 6" id="KW-0812">Transmembrane</keyword>
<dbReference type="Pfam" id="PF02361">
    <property type="entry name" value="CbiQ"/>
    <property type="match status" value="1"/>
</dbReference>
<organism evidence="7 8">
    <name type="scientific">Pseudarthrobacter enclensis</name>
    <dbReference type="NCBI Taxonomy" id="993070"/>
    <lineage>
        <taxon>Bacteria</taxon>
        <taxon>Bacillati</taxon>
        <taxon>Actinomycetota</taxon>
        <taxon>Actinomycetes</taxon>
        <taxon>Micrococcales</taxon>
        <taxon>Micrococcaceae</taxon>
        <taxon>Pseudarthrobacter</taxon>
    </lineage>
</organism>
<accession>A0A0V8IQ54</accession>
<evidence type="ECO:0000256" key="1">
    <source>
        <dbReference type="ARBA" id="ARBA00004141"/>
    </source>
</evidence>
<dbReference type="OrthoDB" id="6400at2"/>
<name>A0A0V8IQ54_9MICC</name>
<evidence type="ECO:0000313" key="8">
    <source>
        <dbReference type="Proteomes" id="UP000053199"/>
    </source>
</evidence>
<feature type="transmembrane region" description="Helical" evidence="6">
    <location>
        <begin position="43"/>
        <end position="64"/>
    </location>
</feature>
<keyword evidence="8" id="KW-1185">Reference proteome</keyword>
<proteinExistence type="predicted"/>
<evidence type="ECO:0000313" key="7">
    <source>
        <dbReference type="EMBL" id="KSU76926.1"/>
    </source>
</evidence>
<dbReference type="Proteomes" id="UP000053199">
    <property type="component" value="Unassembled WGS sequence"/>
</dbReference>
<dbReference type="STRING" id="993070.AS031_10100"/>
<evidence type="ECO:0000256" key="5">
    <source>
        <dbReference type="ARBA" id="ARBA00023136"/>
    </source>
</evidence>
<keyword evidence="2" id="KW-1003">Cell membrane</keyword>
<evidence type="ECO:0000256" key="6">
    <source>
        <dbReference type="SAM" id="Phobius"/>
    </source>
</evidence>
<comment type="subcellular location">
    <subcellularLocation>
        <location evidence="1">Membrane</location>
        <topology evidence="1">Multi-pass membrane protein</topology>
    </subcellularLocation>
</comment>
<comment type="caution">
    <text evidence="7">The sequence shown here is derived from an EMBL/GenBank/DDBJ whole genome shotgun (WGS) entry which is preliminary data.</text>
</comment>
<evidence type="ECO:0000256" key="3">
    <source>
        <dbReference type="ARBA" id="ARBA00022692"/>
    </source>
</evidence>
<dbReference type="GO" id="GO:0005886">
    <property type="term" value="C:plasma membrane"/>
    <property type="evidence" value="ECO:0007669"/>
    <property type="project" value="UniProtKB-ARBA"/>
</dbReference>
<dbReference type="RefSeq" id="WP_058267995.1">
    <property type="nucleotide sequence ID" value="NZ_FMAZ01000003.1"/>
</dbReference>
<dbReference type="InterPro" id="IPR003339">
    <property type="entry name" value="ABC/ECF_trnsptr_transmembrane"/>
</dbReference>
<dbReference type="EMBL" id="LNQM01000003">
    <property type="protein sequence ID" value="KSU76926.1"/>
    <property type="molecule type" value="Genomic_DNA"/>
</dbReference>